<dbReference type="Gene3D" id="2.40.40.10">
    <property type="entry name" value="RlpA-like domain"/>
    <property type="match status" value="1"/>
</dbReference>
<sequence>MKSALILLAAVVAVALAEHSPEIKFVKDGLVGDGTTTRYWDCCKPSCSWKENIKTPSMVPVASCDKTGVTQLKPSVKSGCDGGDSFMCNSQQPWVINSTLAYGFGAFSSTGGVEYNSCCACLLLSFTDQISNKKLLLQVTNTGSDLGRNHFDIALPGGGVGIFTEGCHDQWNAPWSGWGDQYGGVASKADCNTLPKELQQGCTFRFDFFENANNPKVHFEQVECPAEIVAKSGCNLPI</sequence>
<dbReference type="EC" id="3.2.1.4" evidence="3 9"/>
<dbReference type="EMBL" id="OU898277">
    <property type="protein sequence ID" value="CAG9829973.1"/>
    <property type="molecule type" value="Genomic_DNA"/>
</dbReference>
<evidence type="ECO:0000313" key="12">
    <source>
        <dbReference type="EMBL" id="CAG9829973.1"/>
    </source>
</evidence>
<dbReference type="GO" id="GO:0008810">
    <property type="term" value="F:cellulase activity"/>
    <property type="evidence" value="ECO:0007669"/>
    <property type="project" value="UniProtKB-EC"/>
</dbReference>
<dbReference type="OrthoDB" id="10035502at2759"/>
<feature type="chain" id="PRO_5040498645" description="Cellulase" evidence="10">
    <location>
        <begin position="18"/>
        <end position="238"/>
    </location>
</feature>
<comment type="similarity">
    <text evidence="2">Belongs to the glycosyl hydrolase 45 (cellulase K) family.</text>
</comment>
<dbReference type="PANTHER" id="PTHR39730">
    <property type="entry name" value="ENDOGLUCANASE 1"/>
    <property type="match status" value="1"/>
</dbReference>
<evidence type="ECO:0000256" key="10">
    <source>
        <dbReference type="SAM" id="SignalP"/>
    </source>
</evidence>
<evidence type="ECO:0000256" key="4">
    <source>
        <dbReference type="ARBA" id="ARBA00022801"/>
    </source>
</evidence>
<gene>
    <name evidence="12" type="ORF">DIABBA_LOCUS3719</name>
</gene>
<dbReference type="Proteomes" id="UP001153709">
    <property type="component" value="Chromosome 2"/>
</dbReference>
<evidence type="ECO:0000256" key="6">
    <source>
        <dbReference type="ARBA" id="ARBA00023277"/>
    </source>
</evidence>
<comment type="catalytic activity">
    <reaction evidence="1 9">
        <text>Endohydrolysis of (1-&gt;4)-beta-D-glucosidic linkages in cellulose, lichenin and cereal beta-D-glucans.</text>
        <dbReference type="EC" id="3.2.1.4"/>
    </reaction>
</comment>
<evidence type="ECO:0000256" key="2">
    <source>
        <dbReference type="ARBA" id="ARBA00007793"/>
    </source>
</evidence>
<reference evidence="12" key="1">
    <citation type="submission" date="2022-01" db="EMBL/GenBank/DDBJ databases">
        <authorList>
            <person name="King R."/>
        </authorList>
    </citation>
    <scope>NUCLEOTIDE SEQUENCE</scope>
</reference>
<organism evidence="12 13">
    <name type="scientific">Diabrotica balteata</name>
    <name type="common">Banded cucumber beetle</name>
    <dbReference type="NCBI Taxonomy" id="107213"/>
    <lineage>
        <taxon>Eukaryota</taxon>
        <taxon>Metazoa</taxon>
        <taxon>Ecdysozoa</taxon>
        <taxon>Arthropoda</taxon>
        <taxon>Hexapoda</taxon>
        <taxon>Insecta</taxon>
        <taxon>Pterygota</taxon>
        <taxon>Neoptera</taxon>
        <taxon>Endopterygota</taxon>
        <taxon>Coleoptera</taxon>
        <taxon>Polyphaga</taxon>
        <taxon>Cucujiformia</taxon>
        <taxon>Chrysomeloidea</taxon>
        <taxon>Chrysomelidae</taxon>
        <taxon>Galerucinae</taxon>
        <taxon>Diabroticina</taxon>
        <taxon>Diabroticites</taxon>
        <taxon>Diabrotica</taxon>
    </lineage>
</organism>
<accession>A0A9N9X985</accession>
<keyword evidence="8" id="KW-0624">Polysaccharide degradation</keyword>
<evidence type="ECO:0000256" key="3">
    <source>
        <dbReference type="ARBA" id="ARBA00012601"/>
    </source>
</evidence>
<keyword evidence="10" id="KW-0732">Signal</keyword>
<dbReference type="InterPro" id="IPR000334">
    <property type="entry name" value="Glyco_hydro_45"/>
</dbReference>
<evidence type="ECO:0000256" key="7">
    <source>
        <dbReference type="ARBA" id="ARBA00023295"/>
    </source>
</evidence>
<evidence type="ECO:0000256" key="5">
    <source>
        <dbReference type="ARBA" id="ARBA00023001"/>
    </source>
</evidence>
<keyword evidence="6" id="KW-0119">Carbohydrate metabolism</keyword>
<dbReference type="GO" id="GO:0030245">
    <property type="term" value="P:cellulose catabolic process"/>
    <property type="evidence" value="ECO:0007669"/>
    <property type="project" value="UniProtKB-KW"/>
</dbReference>
<feature type="signal peptide" evidence="10">
    <location>
        <begin position="1"/>
        <end position="17"/>
    </location>
</feature>
<dbReference type="InterPro" id="IPR036908">
    <property type="entry name" value="RlpA-like_sf"/>
</dbReference>
<name>A0A9N9X985_DIABA</name>
<dbReference type="Pfam" id="PF02015">
    <property type="entry name" value="Glyco_hydro_45"/>
    <property type="match status" value="1"/>
</dbReference>
<evidence type="ECO:0000256" key="9">
    <source>
        <dbReference type="PROSITE-ProRule" id="PRU10069"/>
    </source>
</evidence>
<dbReference type="InterPro" id="IPR052288">
    <property type="entry name" value="GH45_Enzymes"/>
</dbReference>
<dbReference type="SUPFAM" id="SSF50685">
    <property type="entry name" value="Barwin-like endoglucanases"/>
    <property type="match status" value="1"/>
</dbReference>
<dbReference type="PANTHER" id="PTHR39730:SF1">
    <property type="entry name" value="ENDOGLUCANASE 1"/>
    <property type="match status" value="1"/>
</dbReference>
<dbReference type="AlphaFoldDB" id="A0A9N9X985"/>
<evidence type="ECO:0000256" key="8">
    <source>
        <dbReference type="ARBA" id="ARBA00023326"/>
    </source>
</evidence>
<feature type="active site" description="Nucleophile" evidence="9">
    <location>
        <position position="41"/>
    </location>
</feature>
<keyword evidence="13" id="KW-1185">Reference proteome</keyword>
<evidence type="ECO:0000313" key="13">
    <source>
        <dbReference type="Proteomes" id="UP001153709"/>
    </source>
</evidence>
<protein>
    <recommendedName>
        <fullName evidence="3 9">Cellulase</fullName>
        <ecNumber evidence="3 9">3.2.1.4</ecNumber>
    </recommendedName>
</protein>
<keyword evidence="4" id="KW-0378">Hydrolase</keyword>
<keyword evidence="7" id="KW-0326">Glycosidase</keyword>
<feature type="domain" description="Glycosyl hydrolases family 45 active site" evidence="11">
    <location>
        <begin position="36"/>
        <end position="47"/>
    </location>
</feature>
<keyword evidence="5" id="KW-0136">Cellulose degradation</keyword>
<proteinExistence type="inferred from homology"/>
<dbReference type="PROSITE" id="PS01140">
    <property type="entry name" value="GLYCOSYL_HYDROL_F45"/>
    <property type="match status" value="1"/>
</dbReference>
<evidence type="ECO:0000259" key="11">
    <source>
        <dbReference type="PROSITE" id="PS01140"/>
    </source>
</evidence>
<evidence type="ECO:0000256" key="1">
    <source>
        <dbReference type="ARBA" id="ARBA00000966"/>
    </source>
</evidence>